<reference evidence="1 2" key="1">
    <citation type="submission" date="2014-10" db="EMBL/GenBank/DDBJ databases">
        <title>Draft genome sequence of Actinoplanes utahensis NRRL 12052.</title>
        <authorList>
            <person name="Velasco-Bucheli B."/>
            <person name="del Cerro C."/>
            <person name="Hormigo D."/>
            <person name="Garcia J.L."/>
            <person name="Acebal C."/>
            <person name="Arroyo M."/>
            <person name="de la Mata I."/>
        </authorList>
    </citation>
    <scope>NUCLEOTIDE SEQUENCE [LARGE SCALE GENOMIC DNA]</scope>
    <source>
        <strain evidence="1 2">NRRL 12052</strain>
    </source>
</reference>
<sequence>MQKAVPDPRAVREASLDELARLGLPLPPLAFPLVWEPGDTVELRPVAELEARAAVLHVVVARCFGMPTEAAMSWLLGSHLVELVTPPEWQFVIGAKGDHRSFVLHHDAVFALAWLLGLSRHLDPTVAPDDRLMAQMPDLPAGESFTRWRSRSLVAVRDPIEAAVLLDLYYCLDWAYQEAEQHGRSLPGEVDSNAIGQRRWALEWAVVFDGPYHDRPPEWEEVDLSV</sequence>
<dbReference type="OrthoDB" id="5179434at2"/>
<protein>
    <recommendedName>
        <fullName evidence="3">DUF4272 domain-containing protein</fullName>
    </recommendedName>
</protein>
<name>A0A0A6UAZ6_ACTUT</name>
<evidence type="ECO:0008006" key="3">
    <source>
        <dbReference type="Google" id="ProtNLM"/>
    </source>
</evidence>
<proteinExistence type="predicted"/>
<dbReference type="AlphaFoldDB" id="A0A0A6UAZ6"/>
<dbReference type="STRING" id="1869.MB27_40305"/>
<comment type="caution">
    <text evidence="1">The sequence shown here is derived from an EMBL/GenBank/DDBJ whole genome shotgun (WGS) entry which is preliminary data.</text>
</comment>
<dbReference type="eggNOG" id="ENOG50336PU">
    <property type="taxonomic scope" value="Bacteria"/>
</dbReference>
<gene>
    <name evidence="1" type="ORF">MB27_40305</name>
</gene>
<keyword evidence="2" id="KW-1185">Reference proteome</keyword>
<dbReference type="RefSeq" id="WP_043533375.1">
    <property type="nucleotide sequence ID" value="NZ_BAABKU010000003.1"/>
</dbReference>
<evidence type="ECO:0000313" key="1">
    <source>
        <dbReference type="EMBL" id="KHD72666.1"/>
    </source>
</evidence>
<dbReference type="EMBL" id="JRTT01000137">
    <property type="protein sequence ID" value="KHD72666.1"/>
    <property type="molecule type" value="Genomic_DNA"/>
</dbReference>
<dbReference type="InterPro" id="IPR025368">
    <property type="entry name" value="DUF4272"/>
</dbReference>
<accession>A0A0A6UAZ6</accession>
<evidence type="ECO:0000313" key="2">
    <source>
        <dbReference type="Proteomes" id="UP000054537"/>
    </source>
</evidence>
<dbReference type="Pfam" id="PF14094">
    <property type="entry name" value="DUF4272"/>
    <property type="match status" value="1"/>
</dbReference>
<organism evidence="1 2">
    <name type="scientific">Actinoplanes utahensis</name>
    <dbReference type="NCBI Taxonomy" id="1869"/>
    <lineage>
        <taxon>Bacteria</taxon>
        <taxon>Bacillati</taxon>
        <taxon>Actinomycetota</taxon>
        <taxon>Actinomycetes</taxon>
        <taxon>Micromonosporales</taxon>
        <taxon>Micromonosporaceae</taxon>
        <taxon>Actinoplanes</taxon>
    </lineage>
</organism>
<dbReference type="Proteomes" id="UP000054537">
    <property type="component" value="Unassembled WGS sequence"/>
</dbReference>